<feature type="domain" description="DUF7122" evidence="2">
    <location>
        <begin position="3"/>
        <end position="80"/>
    </location>
</feature>
<protein>
    <recommendedName>
        <fullName evidence="2">DUF7122 domain-containing protein</fullName>
    </recommendedName>
</protein>
<comment type="caution">
    <text evidence="3">The sequence shown here is derived from an EMBL/GenBank/DDBJ whole genome shotgun (WGS) entry which is preliminary data.</text>
</comment>
<dbReference type="Gene3D" id="3.10.450.720">
    <property type="match status" value="1"/>
</dbReference>
<accession>A0ABD5Q000</accession>
<dbReference type="InterPro" id="IPR055546">
    <property type="entry name" value="DUF7122"/>
</dbReference>
<dbReference type="EMBL" id="JBHSHT010000001">
    <property type="protein sequence ID" value="MFC4824072.1"/>
    <property type="molecule type" value="Genomic_DNA"/>
</dbReference>
<dbReference type="Pfam" id="PF23437">
    <property type="entry name" value="DUF7122"/>
    <property type="match status" value="1"/>
</dbReference>
<gene>
    <name evidence="3" type="ORF">ACFO9K_07335</name>
</gene>
<organism evidence="3 4">
    <name type="scientific">Halorussus aquaticus</name>
    <dbReference type="NCBI Taxonomy" id="2953748"/>
    <lineage>
        <taxon>Archaea</taxon>
        <taxon>Methanobacteriati</taxon>
        <taxon>Methanobacteriota</taxon>
        <taxon>Stenosarchaea group</taxon>
        <taxon>Halobacteria</taxon>
        <taxon>Halobacteriales</taxon>
        <taxon>Haladaptataceae</taxon>
        <taxon>Halorussus</taxon>
    </lineage>
</organism>
<evidence type="ECO:0000313" key="4">
    <source>
        <dbReference type="Proteomes" id="UP001595945"/>
    </source>
</evidence>
<reference evidence="3 4" key="1">
    <citation type="journal article" date="2019" name="Int. J. Syst. Evol. Microbiol.">
        <title>The Global Catalogue of Microorganisms (GCM) 10K type strain sequencing project: providing services to taxonomists for standard genome sequencing and annotation.</title>
        <authorList>
            <consortium name="The Broad Institute Genomics Platform"/>
            <consortium name="The Broad Institute Genome Sequencing Center for Infectious Disease"/>
            <person name="Wu L."/>
            <person name="Ma J."/>
        </authorList>
    </citation>
    <scope>NUCLEOTIDE SEQUENCE [LARGE SCALE GENOMIC DNA]</scope>
    <source>
        <strain evidence="3 4">XZYJ18</strain>
    </source>
</reference>
<dbReference type="Proteomes" id="UP001595945">
    <property type="component" value="Unassembled WGS sequence"/>
</dbReference>
<keyword evidence="4" id="KW-1185">Reference proteome</keyword>
<proteinExistence type="predicted"/>
<dbReference type="RefSeq" id="WP_254266851.1">
    <property type="nucleotide sequence ID" value="NZ_CP100400.1"/>
</dbReference>
<dbReference type="AlphaFoldDB" id="A0ABD5Q000"/>
<feature type="compositionally biased region" description="Polar residues" evidence="1">
    <location>
        <begin position="1"/>
        <end position="12"/>
    </location>
</feature>
<name>A0ABD5Q000_9EURY</name>
<feature type="compositionally biased region" description="Basic and acidic residues" evidence="1">
    <location>
        <begin position="16"/>
        <end position="28"/>
    </location>
</feature>
<dbReference type="GeneID" id="73045249"/>
<evidence type="ECO:0000313" key="3">
    <source>
        <dbReference type="EMBL" id="MFC4824072.1"/>
    </source>
</evidence>
<evidence type="ECO:0000256" key="1">
    <source>
        <dbReference type="SAM" id="MobiDB-lite"/>
    </source>
</evidence>
<evidence type="ECO:0000259" key="2">
    <source>
        <dbReference type="Pfam" id="PF23437"/>
    </source>
</evidence>
<feature type="region of interest" description="Disordered" evidence="1">
    <location>
        <begin position="1"/>
        <end position="28"/>
    </location>
</feature>
<sequence length="172" mass="19966">MTESNQQSNDGQQFDRLPETADDRKVEGRATREEVVEWWDERFGVPPETFEGYSFWEKGKGKIWILRGDIASPVRIEALGMKFLRTRQEHWKPTTNAVQRFGREASENVIELPREQARRFVRGETTDPDWDGDWGYLVVTHELAGDPEPLGVGLYVHDELRSPVPKGRQRDL</sequence>